<comment type="caution">
    <text evidence="1">The sequence shown here is derived from an EMBL/GenBank/DDBJ whole genome shotgun (WGS) entry which is preliminary data.</text>
</comment>
<sequence length="72" mass="8051">MDGAQRSIPREKLQAPLQLESLTKEYAAFQVHPFTRVIPTLSSSLWIALLSFANSQSEKPRTMALKTNSYGV</sequence>
<protein>
    <submittedName>
        <fullName evidence="1">Uncharacterized protein</fullName>
    </submittedName>
</protein>
<dbReference type="AlphaFoldDB" id="A0A1J9Q9E1"/>
<proteinExistence type="predicted"/>
<evidence type="ECO:0000313" key="2">
    <source>
        <dbReference type="Proteomes" id="UP000242791"/>
    </source>
</evidence>
<keyword evidence="2" id="KW-1185">Reference proteome</keyword>
<dbReference type="EMBL" id="LGTZ01000510">
    <property type="protein sequence ID" value="OJD24682.1"/>
    <property type="molecule type" value="Genomic_DNA"/>
</dbReference>
<evidence type="ECO:0000313" key="1">
    <source>
        <dbReference type="EMBL" id="OJD24682.1"/>
    </source>
</evidence>
<reference evidence="1 2" key="1">
    <citation type="submission" date="2015-08" db="EMBL/GenBank/DDBJ databases">
        <title>Emmonsia species relationships and genome sequence.</title>
        <authorList>
            <person name="Cuomo C.A."/>
            <person name="Schwartz I.S."/>
            <person name="Kenyon C."/>
            <person name="De Hoog G.S."/>
            <person name="Govender N.P."/>
            <person name="Botha A."/>
            <person name="Moreno L."/>
            <person name="De Vries M."/>
            <person name="Munoz J.F."/>
            <person name="Stielow J.B."/>
        </authorList>
    </citation>
    <scope>NUCLEOTIDE SEQUENCE [LARGE SCALE GENOMIC DNA]</scope>
    <source>
        <strain evidence="1 2">EI222</strain>
    </source>
</reference>
<name>A0A1J9Q9E1_9EURO</name>
<organism evidence="1 2">
    <name type="scientific">Blastomyces percursus</name>
    <dbReference type="NCBI Taxonomy" id="1658174"/>
    <lineage>
        <taxon>Eukaryota</taxon>
        <taxon>Fungi</taxon>
        <taxon>Dikarya</taxon>
        <taxon>Ascomycota</taxon>
        <taxon>Pezizomycotina</taxon>
        <taxon>Eurotiomycetes</taxon>
        <taxon>Eurotiomycetidae</taxon>
        <taxon>Onygenales</taxon>
        <taxon>Ajellomycetaceae</taxon>
        <taxon>Blastomyces</taxon>
    </lineage>
</organism>
<accession>A0A1J9Q9E1</accession>
<dbReference type="Proteomes" id="UP000242791">
    <property type="component" value="Unassembled WGS sequence"/>
</dbReference>
<gene>
    <name evidence="1" type="ORF">ACJ73_03956</name>
</gene>
<dbReference type="VEuPathDB" id="FungiDB:ACJ73_03956"/>